<organism evidence="1 2">
    <name type="scientific">Candidatus Beckwithbacteria bacterium CG23_combo_of_CG06-09_8_20_14_all_34_8</name>
    <dbReference type="NCBI Taxonomy" id="1974497"/>
    <lineage>
        <taxon>Bacteria</taxon>
        <taxon>Candidatus Beckwithiibacteriota</taxon>
    </lineage>
</organism>
<proteinExistence type="predicted"/>
<reference evidence="1 2" key="1">
    <citation type="submission" date="2017-09" db="EMBL/GenBank/DDBJ databases">
        <title>Depth-based differentiation of microbial function through sediment-hosted aquifers and enrichment of novel symbionts in the deep terrestrial subsurface.</title>
        <authorList>
            <person name="Probst A.J."/>
            <person name="Ladd B."/>
            <person name="Jarett J.K."/>
            <person name="Geller-Mcgrath D.E."/>
            <person name="Sieber C.M."/>
            <person name="Emerson J.B."/>
            <person name="Anantharaman K."/>
            <person name="Thomas B.C."/>
            <person name="Malmstrom R."/>
            <person name="Stieglmeier M."/>
            <person name="Klingl A."/>
            <person name="Woyke T."/>
            <person name="Ryan C.M."/>
            <person name="Banfield J.F."/>
        </authorList>
    </citation>
    <scope>NUCLEOTIDE SEQUENCE [LARGE SCALE GENOMIC DNA]</scope>
    <source>
        <strain evidence="1">CG23_combo_of_CG06-09_8_20_14_all_34_8</strain>
    </source>
</reference>
<dbReference type="Proteomes" id="UP000229459">
    <property type="component" value="Unassembled WGS sequence"/>
</dbReference>
<comment type="caution">
    <text evidence="1">The sequence shown here is derived from an EMBL/GenBank/DDBJ whole genome shotgun (WGS) entry which is preliminary data.</text>
</comment>
<dbReference type="SUPFAM" id="SSF56281">
    <property type="entry name" value="Metallo-hydrolase/oxidoreductase"/>
    <property type="match status" value="1"/>
</dbReference>
<dbReference type="AlphaFoldDB" id="A0A2H0B532"/>
<gene>
    <name evidence="1" type="ORF">COX08_04660</name>
</gene>
<dbReference type="Gene3D" id="3.60.15.10">
    <property type="entry name" value="Ribonuclease Z/Hydroxyacylglutathione hydrolase-like"/>
    <property type="match status" value="1"/>
</dbReference>
<evidence type="ECO:0000313" key="2">
    <source>
        <dbReference type="Proteomes" id="UP000229459"/>
    </source>
</evidence>
<name>A0A2H0B532_9BACT</name>
<sequence>MKLNITWYGRCCFLAELDNKKILFDPYDRYCNVDIGLIDADLLLSSSTWHDHGHIGASPQAWIYTYPGIETNFGFQITGIEAKEDRGTPTVIFNIQNKDISITNFADFGPEREEEFNKNLTSQQRDILQSTNIAFIRPSITTEEITVKNIHNENALKYCSPNIIIPEHYFPRDFILRKVPESVRSDFLRPNIIVDEMTELFTYPVKEIDDFIFSEDTHKIKNMKTIVRFLKVHDQVKYID</sequence>
<dbReference type="EMBL" id="PCSR01000110">
    <property type="protein sequence ID" value="PIP52767.1"/>
    <property type="molecule type" value="Genomic_DNA"/>
</dbReference>
<protein>
    <recommendedName>
        <fullName evidence="3">MBL fold metallo-hydrolase</fullName>
    </recommendedName>
</protein>
<accession>A0A2H0B532</accession>
<evidence type="ECO:0008006" key="3">
    <source>
        <dbReference type="Google" id="ProtNLM"/>
    </source>
</evidence>
<evidence type="ECO:0000313" key="1">
    <source>
        <dbReference type="EMBL" id="PIP52767.1"/>
    </source>
</evidence>
<dbReference type="InterPro" id="IPR036866">
    <property type="entry name" value="RibonucZ/Hydroxyglut_hydro"/>
</dbReference>
<dbReference type="Pfam" id="PF13483">
    <property type="entry name" value="Lactamase_B_3"/>
    <property type="match status" value="1"/>
</dbReference>